<accession>A0A9P0KIK7</accession>
<comment type="cofactor">
    <cofactor evidence="16">
        <name>Zn(2+)</name>
        <dbReference type="ChEBI" id="CHEBI:29105"/>
    </cofactor>
    <text evidence="16">Binds 1 zinc ion per subunit.</text>
</comment>
<dbReference type="Pfam" id="PF17900">
    <property type="entry name" value="Peptidase_M1_N"/>
    <property type="match status" value="1"/>
</dbReference>
<evidence type="ECO:0000256" key="12">
    <source>
        <dbReference type="ARBA" id="ARBA00023136"/>
    </source>
</evidence>
<keyword evidence="13" id="KW-0325">Glycoprotein</keyword>
<feature type="domain" description="Aminopeptidase N-like N-terminal" evidence="21">
    <location>
        <begin position="29"/>
        <end position="215"/>
    </location>
</feature>
<dbReference type="FunFam" id="2.60.40.1910:FF:000008">
    <property type="entry name" value="Aminopeptidase"/>
    <property type="match status" value="1"/>
</dbReference>
<evidence type="ECO:0000259" key="20">
    <source>
        <dbReference type="Pfam" id="PF11838"/>
    </source>
</evidence>
<feature type="chain" id="PRO_5040356990" description="Aminopeptidase" evidence="18">
    <location>
        <begin position="19"/>
        <end position="719"/>
    </location>
</feature>
<feature type="active site" description="Proton acceptor" evidence="15">
    <location>
        <position position="326"/>
    </location>
</feature>
<feature type="binding site" evidence="16">
    <location>
        <position position="329"/>
    </location>
    <ligand>
        <name>Zn(2+)</name>
        <dbReference type="ChEBI" id="CHEBI:29105"/>
        <note>catalytic</note>
    </ligand>
</feature>
<feature type="domain" description="ERAP1-like C-terminal" evidence="20">
    <location>
        <begin position="555"/>
        <end position="716"/>
    </location>
</feature>
<keyword evidence="6" id="KW-0645">Protease</keyword>
<evidence type="ECO:0000256" key="9">
    <source>
        <dbReference type="ARBA" id="ARBA00022801"/>
    </source>
</evidence>
<evidence type="ECO:0000256" key="11">
    <source>
        <dbReference type="ARBA" id="ARBA00023049"/>
    </source>
</evidence>
<evidence type="ECO:0000313" key="22">
    <source>
        <dbReference type="EMBL" id="CAH1974969.1"/>
    </source>
</evidence>
<dbReference type="GO" id="GO:0042277">
    <property type="term" value="F:peptide binding"/>
    <property type="evidence" value="ECO:0007669"/>
    <property type="project" value="TreeGrafter"/>
</dbReference>
<evidence type="ECO:0000259" key="21">
    <source>
        <dbReference type="Pfam" id="PF17900"/>
    </source>
</evidence>
<keyword evidence="23" id="KW-1185">Reference proteome</keyword>
<dbReference type="InterPro" id="IPR050344">
    <property type="entry name" value="Peptidase_M1_aminopeptidases"/>
</dbReference>
<dbReference type="GO" id="GO:0008270">
    <property type="term" value="F:zinc ion binding"/>
    <property type="evidence" value="ECO:0007669"/>
    <property type="project" value="InterPro"/>
</dbReference>
<feature type="site" description="Transition state stabilizer" evidence="17">
    <location>
        <position position="412"/>
    </location>
</feature>
<dbReference type="GO" id="GO:0005886">
    <property type="term" value="C:plasma membrane"/>
    <property type="evidence" value="ECO:0007669"/>
    <property type="project" value="UniProtKB-SubCell"/>
</dbReference>
<sequence length="719" mass="81104">MTSWCFLFLAIILHSCAAQRLPTVAYPSAYKVSLVIPESSFTEKGDSFTGKVEIVLSLEEASYSIELHAGRDYLSIVTLQVIHDGTALHTTFTVDENDVLTISATQQLLAHTDYKLVVTYDGRLSTTDMNGIYKSSYEDGTGAKKYLVTTQFESIYARRTFPCFDEPSFKATFTIDITVPQKLNAMSNTLFTTSLLPDGTTHYQFETTPKMSTYLIAFVISEFTCSAWNMPEVNSVNKVCSRAQKEDTRRWAVEVSPKLLSSLNAYTGIPYTSSMKKVDQVAIPDFRSGAMENWGLITYREAQFLFDPSEDTVTTKQSATCTITHELSHSWFGNLVTMAWYSVTFLNEGFATYFETFITNEVFPDWELDKQFVVATLQSALATDDLQSIQALQSEVITPAQIDAKFKADTSYGKGGSILRMVEHFMGSEQFKSGIQKYLMLNQYSNVEPSNLWAALSINVDNTVSNLPQSLANVMENWITKAGYPLITVTKTSNNVIELKQERFLFSGSDTTTKWYVPVTYTTSVDENKFQKTSTQLWMQPDKDAQIQLPEGASWIILNNQQTGFYRVNYDDTLWAEIEKALKSDSFDDIGELNRAQIVDDLFSLAKANKIPYSKALKVIKFISNDVSYYTWFSANRGFNFLLDKIGFESDLGRAIKDDVLQQLEKVYQSVPPSTIDDTNHLYTLKQTLVVALACRLGHPECIEMTKNHFTAYKNQGTK</sequence>
<keyword evidence="11" id="KW-0482">Metalloprotease</keyword>
<dbReference type="SUPFAM" id="SSF63737">
    <property type="entry name" value="Leukotriene A4 hydrolase N-terminal domain"/>
    <property type="match status" value="1"/>
</dbReference>
<dbReference type="Proteomes" id="UP001152888">
    <property type="component" value="Unassembled WGS sequence"/>
</dbReference>
<organism evidence="22 23">
    <name type="scientific">Acanthoscelides obtectus</name>
    <name type="common">Bean weevil</name>
    <name type="synonym">Bruchus obtectus</name>
    <dbReference type="NCBI Taxonomy" id="200917"/>
    <lineage>
        <taxon>Eukaryota</taxon>
        <taxon>Metazoa</taxon>
        <taxon>Ecdysozoa</taxon>
        <taxon>Arthropoda</taxon>
        <taxon>Hexapoda</taxon>
        <taxon>Insecta</taxon>
        <taxon>Pterygota</taxon>
        <taxon>Neoptera</taxon>
        <taxon>Endopterygota</taxon>
        <taxon>Coleoptera</taxon>
        <taxon>Polyphaga</taxon>
        <taxon>Cucujiformia</taxon>
        <taxon>Chrysomeloidea</taxon>
        <taxon>Chrysomelidae</taxon>
        <taxon>Bruchinae</taxon>
        <taxon>Bruchini</taxon>
        <taxon>Acanthoscelides</taxon>
    </lineage>
</organism>
<evidence type="ECO:0000256" key="8">
    <source>
        <dbReference type="ARBA" id="ARBA00022729"/>
    </source>
</evidence>
<dbReference type="GO" id="GO:0070006">
    <property type="term" value="F:metalloaminopeptidase activity"/>
    <property type="evidence" value="ECO:0007669"/>
    <property type="project" value="TreeGrafter"/>
</dbReference>
<evidence type="ECO:0000256" key="1">
    <source>
        <dbReference type="ARBA" id="ARBA00004609"/>
    </source>
</evidence>
<dbReference type="GO" id="GO:0098552">
    <property type="term" value="C:side of membrane"/>
    <property type="evidence" value="ECO:0007669"/>
    <property type="project" value="UniProtKB-KW"/>
</dbReference>
<dbReference type="Gene3D" id="2.60.40.1910">
    <property type="match status" value="1"/>
</dbReference>
<keyword evidence="9" id="KW-0378">Hydrolase</keyword>
<dbReference type="InterPro" id="IPR045357">
    <property type="entry name" value="Aminopeptidase_N-like_N"/>
</dbReference>
<feature type="domain" description="Peptidase M1 membrane alanine aminopeptidase" evidence="19">
    <location>
        <begin position="251"/>
        <end position="478"/>
    </location>
</feature>
<keyword evidence="10 16" id="KW-0862">Zinc</keyword>
<protein>
    <recommendedName>
        <fullName evidence="24">Aminopeptidase</fullName>
    </recommendedName>
</protein>
<evidence type="ECO:0000256" key="3">
    <source>
        <dbReference type="ARBA" id="ARBA00022438"/>
    </source>
</evidence>
<proteinExistence type="inferred from homology"/>
<comment type="subcellular location">
    <subcellularLocation>
        <location evidence="1">Cell membrane</location>
        <topology evidence="1">Lipid-anchor</topology>
        <topology evidence="1">GPI-anchor</topology>
    </subcellularLocation>
</comment>
<dbReference type="Pfam" id="PF01433">
    <property type="entry name" value="Peptidase_M1"/>
    <property type="match status" value="1"/>
</dbReference>
<comment type="caution">
    <text evidence="22">The sequence shown here is derived from an EMBL/GenBank/DDBJ whole genome shotgun (WGS) entry which is preliminary data.</text>
</comment>
<dbReference type="GO" id="GO:0005737">
    <property type="term" value="C:cytoplasm"/>
    <property type="evidence" value="ECO:0007669"/>
    <property type="project" value="TreeGrafter"/>
</dbReference>
<dbReference type="InterPro" id="IPR034016">
    <property type="entry name" value="M1_APN-typ"/>
</dbReference>
<keyword evidence="3" id="KW-0031">Aminopeptidase</keyword>
<dbReference type="FunFam" id="1.10.390.10:FF:000013">
    <property type="entry name" value="Aminopeptidase N"/>
    <property type="match status" value="1"/>
</dbReference>
<dbReference type="Pfam" id="PF11838">
    <property type="entry name" value="ERAP1_C"/>
    <property type="match status" value="1"/>
</dbReference>
<evidence type="ECO:0000256" key="2">
    <source>
        <dbReference type="ARBA" id="ARBA00010136"/>
    </source>
</evidence>
<dbReference type="InterPro" id="IPR027268">
    <property type="entry name" value="Peptidase_M4/M1_CTD_sf"/>
</dbReference>
<keyword evidence="7 16" id="KW-0479">Metal-binding</keyword>
<dbReference type="PANTHER" id="PTHR11533">
    <property type="entry name" value="PROTEASE M1 ZINC METALLOPROTEASE"/>
    <property type="match status" value="1"/>
</dbReference>
<dbReference type="SUPFAM" id="SSF55486">
    <property type="entry name" value="Metalloproteases ('zincins'), catalytic domain"/>
    <property type="match status" value="1"/>
</dbReference>
<dbReference type="OrthoDB" id="10031169at2759"/>
<comment type="similarity">
    <text evidence="2">Belongs to the peptidase M1 family.</text>
</comment>
<dbReference type="Gene3D" id="1.10.3480.20">
    <property type="match status" value="1"/>
</dbReference>
<evidence type="ECO:0000256" key="14">
    <source>
        <dbReference type="ARBA" id="ARBA00023288"/>
    </source>
</evidence>
<dbReference type="InterPro" id="IPR014782">
    <property type="entry name" value="Peptidase_M1_dom"/>
</dbReference>
<dbReference type="Gene3D" id="1.10.390.10">
    <property type="entry name" value="Neutral Protease Domain 2"/>
    <property type="match status" value="1"/>
</dbReference>
<evidence type="ECO:0000256" key="17">
    <source>
        <dbReference type="PIRSR" id="PIRSR634016-4"/>
    </source>
</evidence>
<dbReference type="PRINTS" id="PR00756">
    <property type="entry name" value="ALADIPTASE"/>
</dbReference>
<dbReference type="InterPro" id="IPR024571">
    <property type="entry name" value="ERAP1-like_C_dom"/>
</dbReference>
<evidence type="ECO:0000259" key="19">
    <source>
        <dbReference type="Pfam" id="PF01433"/>
    </source>
</evidence>
<dbReference type="GO" id="GO:0006508">
    <property type="term" value="P:proteolysis"/>
    <property type="evidence" value="ECO:0007669"/>
    <property type="project" value="UniProtKB-KW"/>
</dbReference>
<evidence type="ECO:0000313" key="23">
    <source>
        <dbReference type="Proteomes" id="UP001152888"/>
    </source>
</evidence>
<dbReference type="CDD" id="cd09601">
    <property type="entry name" value="M1_APN-Q_like"/>
    <property type="match status" value="1"/>
</dbReference>
<evidence type="ECO:0000256" key="10">
    <source>
        <dbReference type="ARBA" id="ARBA00022833"/>
    </source>
</evidence>
<feature type="signal peptide" evidence="18">
    <location>
        <begin position="1"/>
        <end position="18"/>
    </location>
</feature>
<evidence type="ECO:0000256" key="18">
    <source>
        <dbReference type="SAM" id="SignalP"/>
    </source>
</evidence>
<dbReference type="GO" id="GO:0043171">
    <property type="term" value="P:peptide catabolic process"/>
    <property type="evidence" value="ECO:0007669"/>
    <property type="project" value="TreeGrafter"/>
</dbReference>
<keyword evidence="14" id="KW-0449">Lipoprotein</keyword>
<dbReference type="InterPro" id="IPR001930">
    <property type="entry name" value="Peptidase_M1"/>
</dbReference>
<dbReference type="GO" id="GO:0005615">
    <property type="term" value="C:extracellular space"/>
    <property type="evidence" value="ECO:0007669"/>
    <property type="project" value="TreeGrafter"/>
</dbReference>
<dbReference type="Gene3D" id="2.60.40.1730">
    <property type="entry name" value="tricorn interacting facor f3 domain"/>
    <property type="match status" value="1"/>
</dbReference>
<evidence type="ECO:0000256" key="4">
    <source>
        <dbReference type="ARBA" id="ARBA00022475"/>
    </source>
</evidence>
<dbReference type="AlphaFoldDB" id="A0A9P0KIK7"/>
<evidence type="ECO:0000256" key="16">
    <source>
        <dbReference type="PIRSR" id="PIRSR634016-3"/>
    </source>
</evidence>
<keyword evidence="4" id="KW-1003">Cell membrane</keyword>
<evidence type="ECO:0008006" key="24">
    <source>
        <dbReference type="Google" id="ProtNLM"/>
    </source>
</evidence>
<evidence type="ECO:0000256" key="13">
    <source>
        <dbReference type="ARBA" id="ARBA00023180"/>
    </source>
</evidence>
<keyword evidence="5" id="KW-0336">GPI-anchor</keyword>
<feature type="binding site" evidence="16">
    <location>
        <position position="348"/>
    </location>
    <ligand>
        <name>Zn(2+)</name>
        <dbReference type="ChEBI" id="CHEBI:29105"/>
        <note>catalytic</note>
    </ligand>
</feature>
<dbReference type="InterPro" id="IPR042097">
    <property type="entry name" value="Aminopeptidase_N-like_N_sf"/>
</dbReference>
<dbReference type="EMBL" id="CAKOFQ010006830">
    <property type="protein sequence ID" value="CAH1974969.1"/>
    <property type="molecule type" value="Genomic_DNA"/>
</dbReference>
<evidence type="ECO:0000256" key="7">
    <source>
        <dbReference type="ARBA" id="ARBA00022723"/>
    </source>
</evidence>
<dbReference type="PANTHER" id="PTHR11533:SF301">
    <property type="entry name" value="AMINOPEPTIDASE"/>
    <property type="match status" value="1"/>
</dbReference>
<feature type="binding site" evidence="16">
    <location>
        <position position="325"/>
    </location>
    <ligand>
        <name>Zn(2+)</name>
        <dbReference type="ChEBI" id="CHEBI:29105"/>
        <note>catalytic</note>
    </ligand>
</feature>
<gene>
    <name evidence="22" type="ORF">ACAOBT_LOCUS11381</name>
</gene>
<evidence type="ECO:0000256" key="15">
    <source>
        <dbReference type="PIRSR" id="PIRSR634016-1"/>
    </source>
</evidence>
<reference evidence="22" key="1">
    <citation type="submission" date="2022-03" db="EMBL/GenBank/DDBJ databases">
        <authorList>
            <person name="Sayadi A."/>
        </authorList>
    </citation>
    <scope>NUCLEOTIDE SEQUENCE</scope>
</reference>
<evidence type="ECO:0000256" key="5">
    <source>
        <dbReference type="ARBA" id="ARBA00022622"/>
    </source>
</evidence>
<keyword evidence="8 18" id="KW-0732">Signal</keyword>
<keyword evidence="12" id="KW-0472">Membrane</keyword>
<evidence type="ECO:0000256" key="6">
    <source>
        <dbReference type="ARBA" id="ARBA00022670"/>
    </source>
</evidence>
<name>A0A9P0KIK7_ACAOB</name>